<dbReference type="InterPro" id="IPR036388">
    <property type="entry name" value="WH-like_DNA-bd_sf"/>
</dbReference>
<dbReference type="Pfam" id="PF05383">
    <property type="entry name" value="La"/>
    <property type="match status" value="1"/>
</dbReference>
<feature type="region of interest" description="Disordered" evidence="3">
    <location>
        <begin position="1"/>
        <end position="218"/>
    </location>
</feature>
<dbReference type="SMART" id="SM00715">
    <property type="entry name" value="LA"/>
    <property type="match status" value="1"/>
</dbReference>
<dbReference type="Gene3D" id="1.10.10.10">
    <property type="entry name" value="Winged helix-like DNA-binding domain superfamily/Winged helix DNA-binding domain"/>
    <property type="match status" value="1"/>
</dbReference>
<dbReference type="InterPro" id="IPR036390">
    <property type="entry name" value="WH_DNA-bd_sf"/>
</dbReference>
<feature type="compositionally biased region" description="Basic residues" evidence="3">
    <location>
        <begin position="89"/>
        <end position="99"/>
    </location>
</feature>
<evidence type="ECO:0000313" key="6">
    <source>
        <dbReference type="Proteomes" id="UP001341281"/>
    </source>
</evidence>
<dbReference type="PANTHER" id="PTHR22792">
    <property type="entry name" value="LUPUS LA PROTEIN-RELATED"/>
    <property type="match status" value="1"/>
</dbReference>
<dbReference type="FunFam" id="1.10.10.10:FF:000131">
    <property type="entry name" value="la-related protein 1B isoform X2"/>
    <property type="match status" value="1"/>
</dbReference>
<feature type="compositionally biased region" description="Pro residues" evidence="3">
    <location>
        <begin position="198"/>
        <end position="218"/>
    </location>
</feature>
<dbReference type="InterPro" id="IPR006630">
    <property type="entry name" value="La_HTH"/>
</dbReference>
<dbReference type="EMBL" id="CP144746">
    <property type="protein sequence ID" value="WVZ61367.1"/>
    <property type="molecule type" value="Genomic_DNA"/>
</dbReference>
<dbReference type="GO" id="GO:0003723">
    <property type="term" value="F:RNA binding"/>
    <property type="evidence" value="ECO:0007669"/>
    <property type="project" value="UniProtKB-UniRule"/>
</dbReference>
<gene>
    <name evidence="5" type="ORF">U9M48_011259</name>
</gene>
<dbReference type="AlphaFoldDB" id="A0AAQ3SWJ9"/>
<sequence>MEPPAADPTPQDPSSSPAAKRSPWKQPAPNGPAVMDASHWPALSEAAAAPKNTKLAAESSSSSSSPAPPVAVSSPSAIAASSSNSQKHAPSHARHKSARRGAGGDHSPRDHPDRTTAAWDHGSAAGGGRGAHRNHNNGGGGGGGGRRGNGTSPSPTGPPHHHGAASGGGFTGRRRGGYEQPFYRHPPPMGMGPYMRGTPPPPPPMTVPPPFMGPPPPPPPPVSPMRPFTGPMVFHDMPSPVSPVSPMYFYGPPPPPEALRGLALAPAMVGPPAYPYFQAPAEPQPEPEPELEPKPEPEPEPDAEEQRAKLLNQIEFYFSKENLCSDVYLRQQMDGQGWVDMSLIATFKKVKKLTNDLQYIKETLQSSSILEMKDGKIRKRHDWDKWVIPRESNPDITSSSASVASPNVNNLTTHLGGMDLDQSAGSITTAEQNHHDVAQNGSPVAEGSSGKQ</sequence>
<protein>
    <recommendedName>
        <fullName evidence="4">HTH La-type RNA-binding domain-containing protein</fullName>
    </recommendedName>
</protein>
<dbReference type="SUPFAM" id="SSF46785">
    <property type="entry name" value="Winged helix' DNA-binding domain"/>
    <property type="match status" value="1"/>
</dbReference>
<evidence type="ECO:0000256" key="3">
    <source>
        <dbReference type="SAM" id="MobiDB-lite"/>
    </source>
</evidence>
<evidence type="ECO:0000256" key="1">
    <source>
        <dbReference type="ARBA" id="ARBA00022884"/>
    </source>
</evidence>
<feature type="compositionally biased region" description="Gly residues" evidence="3">
    <location>
        <begin position="137"/>
        <end position="148"/>
    </location>
</feature>
<evidence type="ECO:0000313" key="5">
    <source>
        <dbReference type="EMBL" id="WVZ61367.1"/>
    </source>
</evidence>
<dbReference type="CDD" id="cd07323">
    <property type="entry name" value="LAM"/>
    <property type="match status" value="1"/>
</dbReference>
<dbReference type="Proteomes" id="UP001341281">
    <property type="component" value="Chromosome 02"/>
</dbReference>
<organism evidence="5 6">
    <name type="scientific">Paspalum notatum var. saurae</name>
    <dbReference type="NCBI Taxonomy" id="547442"/>
    <lineage>
        <taxon>Eukaryota</taxon>
        <taxon>Viridiplantae</taxon>
        <taxon>Streptophyta</taxon>
        <taxon>Embryophyta</taxon>
        <taxon>Tracheophyta</taxon>
        <taxon>Spermatophyta</taxon>
        <taxon>Magnoliopsida</taxon>
        <taxon>Liliopsida</taxon>
        <taxon>Poales</taxon>
        <taxon>Poaceae</taxon>
        <taxon>PACMAD clade</taxon>
        <taxon>Panicoideae</taxon>
        <taxon>Andropogonodae</taxon>
        <taxon>Paspaleae</taxon>
        <taxon>Paspalinae</taxon>
        <taxon>Paspalum</taxon>
    </lineage>
</organism>
<feature type="compositionally biased region" description="Pro residues" evidence="3">
    <location>
        <begin position="1"/>
        <end position="11"/>
    </location>
</feature>
<feature type="compositionally biased region" description="Basic and acidic residues" evidence="3">
    <location>
        <begin position="102"/>
        <end position="114"/>
    </location>
</feature>
<evidence type="ECO:0000256" key="2">
    <source>
        <dbReference type="PROSITE-ProRule" id="PRU00332"/>
    </source>
</evidence>
<name>A0AAQ3SWJ9_PASNO</name>
<reference evidence="5 6" key="1">
    <citation type="submission" date="2024-02" db="EMBL/GenBank/DDBJ databases">
        <title>High-quality chromosome-scale genome assembly of Pensacola bahiagrass (Paspalum notatum Flugge var. saurae).</title>
        <authorList>
            <person name="Vega J.M."/>
            <person name="Podio M."/>
            <person name="Orjuela J."/>
            <person name="Siena L.A."/>
            <person name="Pessino S.C."/>
            <person name="Combes M.C."/>
            <person name="Mariac C."/>
            <person name="Albertini E."/>
            <person name="Pupilli F."/>
            <person name="Ortiz J.P.A."/>
            <person name="Leblanc O."/>
        </authorList>
    </citation>
    <scope>NUCLEOTIDE SEQUENCE [LARGE SCALE GENOMIC DNA]</scope>
    <source>
        <strain evidence="5">R1</strain>
        <tissue evidence="5">Leaf</tissue>
    </source>
</reference>
<proteinExistence type="predicted"/>
<dbReference type="InterPro" id="IPR045180">
    <property type="entry name" value="La_dom_prot"/>
</dbReference>
<keyword evidence="1 2" id="KW-0694">RNA-binding</keyword>
<feature type="compositionally biased region" description="Low complexity" evidence="3">
    <location>
        <begin position="46"/>
        <end position="85"/>
    </location>
</feature>
<feature type="region of interest" description="Disordered" evidence="3">
    <location>
        <begin position="394"/>
        <end position="424"/>
    </location>
</feature>
<feature type="region of interest" description="Disordered" evidence="3">
    <location>
        <begin position="275"/>
        <end position="306"/>
    </location>
</feature>
<evidence type="ECO:0000259" key="4">
    <source>
        <dbReference type="PROSITE" id="PS50961"/>
    </source>
</evidence>
<feature type="compositionally biased region" description="Low complexity" evidence="3">
    <location>
        <begin position="398"/>
        <end position="410"/>
    </location>
</feature>
<dbReference type="PANTHER" id="PTHR22792:SF108">
    <property type="entry name" value="LA DOMAIN CONTAINING PROTEIN, EXPRESSED"/>
    <property type="match status" value="1"/>
</dbReference>
<keyword evidence="6" id="KW-1185">Reference proteome</keyword>
<feature type="region of interest" description="Disordered" evidence="3">
    <location>
        <begin position="433"/>
        <end position="452"/>
    </location>
</feature>
<dbReference type="PROSITE" id="PS50961">
    <property type="entry name" value="HTH_LA"/>
    <property type="match status" value="1"/>
</dbReference>
<accession>A0AAQ3SWJ9</accession>
<feature type="domain" description="HTH La-type RNA-binding" evidence="4">
    <location>
        <begin position="300"/>
        <end position="389"/>
    </location>
</feature>